<accession>A0ABU6ZVE5</accession>
<feature type="compositionally biased region" description="Basic and acidic residues" evidence="1">
    <location>
        <begin position="25"/>
        <end position="34"/>
    </location>
</feature>
<dbReference type="EMBL" id="JASCZI010274373">
    <property type="protein sequence ID" value="MED6225939.1"/>
    <property type="molecule type" value="Genomic_DNA"/>
</dbReference>
<dbReference type="Proteomes" id="UP001341840">
    <property type="component" value="Unassembled WGS sequence"/>
</dbReference>
<evidence type="ECO:0000256" key="1">
    <source>
        <dbReference type="SAM" id="MobiDB-lite"/>
    </source>
</evidence>
<protein>
    <submittedName>
        <fullName evidence="2">Uncharacterized protein</fullName>
    </submittedName>
</protein>
<keyword evidence="3" id="KW-1185">Reference proteome</keyword>
<proteinExistence type="predicted"/>
<organism evidence="2 3">
    <name type="scientific">Stylosanthes scabra</name>
    <dbReference type="NCBI Taxonomy" id="79078"/>
    <lineage>
        <taxon>Eukaryota</taxon>
        <taxon>Viridiplantae</taxon>
        <taxon>Streptophyta</taxon>
        <taxon>Embryophyta</taxon>
        <taxon>Tracheophyta</taxon>
        <taxon>Spermatophyta</taxon>
        <taxon>Magnoliopsida</taxon>
        <taxon>eudicotyledons</taxon>
        <taxon>Gunneridae</taxon>
        <taxon>Pentapetalae</taxon>
        <taxon>rosids</taxon>
        <taxon>fabids</taxon>
        <taxon>Fabales</taxon>
        <taxon>Fabaceae</taxon>
        <taxon>Papilionoideae</taxon>
        <taxon>50 kb inversion clade</taxon>
        <taxon>dalbergioids sensu lato</taxon>
        <taxon>Dalbergieae</taxon>
        <taxon>Pterocarpus clade</taxon>
        <taxon>Stylosanthes</taxon>
    </lineage>
</organism>
<sequence length="130" mass="15304">MGNGIEIFHLTPPPKPRMKSLHQLQESKGKESPRRKAKMRKSPRERISNKKEMRNAPTQPKREKKKISLNTEKKKKKKKKEPDEDRTQESRTLKCLNFYGLLGKLKVLKNVLCCNKKMDAHLVKNNSKWK</sequence>
<comment type="caution">
    <text evidence="2">The sequence shown here is derived from an EMBL/GenBank/DDBJ whole genome shotgun (WGS) entry which is preliminary data.</text>
</comment>
<feature type="compositionally biased region" description="Basic and acidic residues" evidence="1">
    <location>
        <begin position="80"/>
        <end position="89"/>
    </location>
</feature>
<evidence type="ECO:0000313" key="2">
    <source>
        <dbReference type="EMBL" id="MED6225939.1"/>
    </source>
</evidence>
<feature type="region of interest" description="Disordered" evidence="1">
    <location>
        <begin position="1"/>
        <end position="89"/>
    </location>
</feature>
<feature type="compositionally biased region" description="Basic residues" evidence="1">
    <location>
        <begin position="62"/>
        <end position="79"/>
    </location>
</feature>
<evidence type="ECO:0000313" key="3">
    <source>
        <dbReference type="Proteomes" id="UP001341840"/>
    </source>
</evidence>
<feature type="compositionally biased region" description="Basic and acidic residues" evidence="1">
    <location>
        <begin position="42"/>
        <end position="54"/>
    </location>
</feature>
<name>A0ABU6ZVE5_9FABA</name>
<gene>
    <name evidence="2" type="ORF">PIB30_098400</name>
</gene>
<reference evidence="2 3" key="1">
    <citation type="journal article" date="2023" name="Plants (Basel)">
        <title>Bridging the Gap: Combining Genomics and Transcriptomics Approaches to Understand Stylosanthes scabra, an Orphan Legume from the Brazilian Caatinga.</title>
        <authorList>
            <person name="Ferreira-Neto J.R.C."/>
            <person name="da Silva M.D."/>
            <person name="Binneck E."/>
            <person name="de Melo N.F."/>
            <person name="da Silva R.H."/>
            <person name="de Melo A.L.T.M."/>
            <person name="Pandolfi V."/>
            <person name="Bustamante F.O."/>
            <person name="Brasileiro-Vidal A.C."/>
            <person name="Benko-Iseppon A.M."/>
        </authorList>
    </citation>
    <scope>NUCLEOTIDE SEQUENCE [LARGE SCALE GENOMIC DNA]</scope>
    <source>
        <tissue evidence="2">Leaves</tissue>
    </source>
</reference>